<proteinExistence type="predicted"/>
<evidence type="ECO:0000313" key="1">
    <source>
        <dbReference type="EMBL" id="CAJ2641336.1"/>
    </source>
</evidence>
<keyword evidence="2" id="KW-1185">Reference proteome</keyword>
<sequence>MAVRIGLICVCVCVLSGFGGVFCLVFFLTVPSMLVLLVLFVDSLEQSYRNFLQTGKIRSNKGDPNADYFKWKGVQCNNQTGYVQKLDLHGSFDYQLSDEINPSITELQHLKYLDLSHLSTGSQISKYIGSFSNLRYLDLSYGVYYGKIPSQIWNLSQL</sequence>
<comment type="caution">
    <text evidence="1">The sequence shown here is derived from an EMBL/GenBank/DDBJ whole genome shotgun (WGS) entry which is preliminary data.</text>
</comment>
<protein>
    <submittedName>
        <fullName evidence="1">Uncharacterized protein</fullName>
    </submittedName>
</protein>
<dbReference type="EMBL" id="CASHSV030000024">
    <property type="protein sequence ID" value="CAJ2641336.1"/>
    <property type="molecule type" value="Genomic_DNA"/>
</dbReference>
<name>A0ACB0JAS1_TRIPR</name>
<gene>
    <name evidence="1" type="ORF">MILVUS5_LOCUS11001</name>
</gene>
<dbReference type="Proteomes" id="UP001177021">
    <property type="component" value="Unassembled WGS sequence"/>
</dbReference>
<reference evidence="1" key="1">
    <citation type="submission" date="2023-10" db="EMBL/GenBank/DDBJ databases">
        <authorList>
            <person name="Rodriguez Cubillos JULIANA M."/>
            <person name="De Vega J."/>
        </authorList>
    </citation>
    <scope>NUCLEOTIDE SEQUENCE</scope>
</reference>
<evidence type="ECO:0000313" key="2">
    <source>
        <dbReference type="Proteomes" id="UP001177021"/>
    </source>
</evidence>
<accession>A0ACB0JAS1</accession>
<organism evidence="1 2">
    <name type="scientific">Trifolium pratense</name>
    <name type="common">Red clover</name>
    <dbReference type="NCBI Taxonomy" id="57577"/>
    <lineage>
        <taxon>Eukaryota</taxon>
        <taxon>Viridiplantae</taxon>
        <taxon>Streptophyta</taxon>
        <taxon>Embryophyta</taxon>
        <taxon>Tracheophyta</taxon>
        <taxon>Spermatophyta</taxon>
        <taxon>Magnoliopsida</taxon>
        <taxon>eudicotyledons</taxon>
        <taxon>Gunneridae</taxon>
        <taxon>Pentapetalae</taxon>
        <taxon>rosids</taxon>
        <taxon>fabids</taxon>
        <taxon>Fabales</taxon>
        <taxon>Fabaceae</taxon>
        <taxon>Papilionoideae</taxon>
        <taxon>50 kb inversion clade</taxon>
        <taxon>NPAAA clade</taxon>
        <taxon>Hologalegina</taxon>
        <taxon>IRL clade</taxon>
        <taxon>Trifolieae</taxon>
        <taxon>Trifolium</taxon>
    </lineage>
</organism>